<dbReference type="EMBL" id="VTPC01078409">
    <property type="protein sequence ID" value="KAF2888311.1"/>
    <property type="molecule type" value="Genomic_DNA"/>
</dbReference>
<proteinExistence type="predicted"/>
<protein>
    <submittedName>
        <fullName evidence="2">Uncharacterized protein</fullName>
    </submittedName>
</protein>
<gene>
    <name evidence="2" type="ORF">ILUMI_17863</name>
</gene>
<keyword evidence="3" id="KW-1185">Reference proteome</keyword>
<evidence type="ECO:0000256" key="1">
    <source>
        <dbReference type="SAM" id="MobiDB-lite"/>
    </source>
</evidence>
<evidence type="ECO:0000313" key="3">
    <source>
        <dbReference type="Proteomes" id="UP000801492"/>
    </source>
</evidence>
<organism evidence="2 3">
    <name type="scientific">Ignelater luminosus</name>
    <name type="common">Cucubano</name>
    <name type="synonym">Pyrophorus luminosus</name>
    <dbReference type="NCBI Taxonomy" id="2038154"/>
    <lineage>
        <taxon>Eukaryota</taxon>
        <taxon>Metazoa</taxon>
        <taxon>Ecdysozoa</taxon>
        <taxon>Arthropoda</taxon>
        <taxon>Hexapoda</taxon>
        <taxon>Insecta</taxon>
        <taxon>Pterygota</taxon>
        <taxon>Neoptera</taxon>
        <taxon>Endopterygota</taxon>
        <taxon>Coleoptera</taxon>
        <taxon>Polyphaga</taxon>
        <taxon>Elateriformia</taxon>
        <taxon>Elateroidea</taxon>
        <taxon>Elateridae</taxon>
        <taxon>Agrypninae</taxon>
        <taxon>Pyrophorini</taxon>
        <taxon>Ignelater</taxon>
    </lineage>
</organism>
<reference evidence="2" key="1">
    <citation type="submission" date="2019-08" db="EMBL/GenBank/DDBJ databases">
        <title>The genome of the North American firefly Photinus pyralis.</title>
        <authorList>
            <consortium name="Photinus pyralis genome working group"/>
            <person name="Fallon T.R."/>
            <person name="Sander Lower S.E."/>
            <person name="Weng J.-K."/>
        </authorList>
    </citation>
    <scope>NUCLEOTIDE SEQUENCE</scope>
    <source>
        <strain evidence="2">TRF0915ILg1</strain>
        <tissue evidence="2">Whole body</tissue>
    </source>
</reference>
<feature type="compositionally biased region" description="Acidic residues" evidence="1">
    <location>
        <begin position="131"/>
        <end position="147"/>
    </location>
</feature>
<dbReference type="Proteomes" id="UP000801492">
    <property type="component" value="Unassembled WGS sequence"/>
</dbReference>
<name>A0A8K0CNQ7_IGNLU</name>
<comment type="caution">
    <text evidence="2">The sequence shown here is derived from an EMBL/GenBank/DDBJ whole genome shotgun (WGS) entry which is preliminary data.</text>
</comment>
<accession>A0A8K0CNQ7</accession>
<sequence length="147" mass="17228">MKETAKKGQSVIYVPEQCITLIEMVKTTGKIYHITEMSQADFFNFKKLTEYECWKTDTKNKPFKKSEYKSFGKNLKRRSKSLPGLQKLYGNEFPIDDKKLKGIVWLCNTGKIPTMYHNFYKSLKSRKTASEDIEDLETDLEDEEDSE</sequence>
<dbReference type="OrthoDB" id="6777760at2759"/>
<feature type="region of interest" description="Disordered" evidence="1">
    <location>
        <begin position="126"/>
        <end position="147"/>
    </location>
</feature>
<dbReference type="AlphaFoldDB" id="A0A8K0CNQ7"/>
<evidence type="ECO:0000313" key="2">
    <source>
        <dbReference type="EMBL" id="KAF2888311.1"/>
    </source>
</evidence>